<dbReference type="EMBL" id="KN423234">
    <property type="protein sequence ID" value="KHG22913.1"/>
    <property type="molecule type" value="Genomic_DNA"/>
</dbReference>
<protein>
    <submittedName>
        <fullName evidence="1">Uncharacterized protein</fullName>
    </submittedName>
</protein>
<keyword evidence="2" id="KW-1185">Reference proteome</keyword>
<organism evidence="1 2">
    <name type="scientific">Gossypium arboreum</name>
    <name type="common">Tree cotton</name>
    <name type="synonym">Gossypium nanking</name>
    <dbReference type="NCBI Taxonomy" id="29729"/>
    <lineage>
        <taxon>Eukaryota</taxon>
        <taxon>Viridiplantae</taxon>
        <taxon>Streptophyta</taxon>
        <taxon>Embryophyta</taxon>
        <taxon>Tracheophyta</taxon>
        <taxon>Spermatophyta</taxon>
        <taxon>Magnoliopsida</taxon>
        <taxon>eudicotyledons</taxon>
        <taxon>Gunneridae</taxon>
        <taxon>Pentapetalae</taxon>
        <taxon>rosids</taxon>
        <taxon>malvids</taxon>
        <taxon>Malvales</taxon>
        <taxon>Malvaceae</taxon>
        <taxon>Malvoideae</taxon>
        <taxon>Gossypium</taxon>
    </lineage>
</organism>
<reference evidence="2" key="1">
    <citation type="submission" date="2014-09" db="EMBL/GenBank/DDBJ databases">
        <authorList>
            <person name="Mudge J."/>
            <person name="Ramaraj T."/>
            <person name="Lindquist I.E."/>
            <person name="Bharti A.K."/>
            <person name="Sundararajan A."/>
            <person name="Cameron C.T."/>
            <person name="Woodward J.E."/>
            <person name="May G.D."/>
            <person name="Brubaker C."/>
            <person name="Broadhvest J."/>
            <person name="Wilkins T.A."/>
        </authorList>
    </citation>
    <scope>NUCLEOTIDE SEQUENCE</scope>
    <source>
        <strain evidence="2">cv. AKA8401</strain>
    </source>
</reference>
<proteinExistence type="predicted"/>
<dbReference type="Proteomes" id="UP000032142">
    <property type="component" value="Unassembled WGS sequence"/>
</dbReference>
<gene>
    <name evidence="1" type="ORF">F383_29721</name>
</gene>
<dbReference type="AlphaFoldDB" id="A0A0B0P886"/>
<name>A0A0B0P886_GOSAR</name>
<evidence type="ECO:0000313" key="2">
    <source>
        <dbReference type="Proteomes" id="UP000032142"/>
    </source>
</evidence>
<evidence type="ECO:0000313" key="1">
    <source>
        <dbReference type="EMBL" id="KHG22913.1"/>
    </source>
</evidence>
<sequence length="31" mass="3437">MLDGHVSLGVPYELKSVYHSLAHGHVFWPCG</sequence>
<accession>A0A0B0P886</accession>